<protein>
    <submittedName>
        <fullName evidence="1">Uncharacterized protein</fullName>
    </submittedName>
</protein>
<organism evidence="1 2">
    <name type="scientific">Shewanella schlegeliana</name>
    <dbReference type="NCBI Taxonomy" id="190308"/>
    <lineage>
        <taxon>Bacteria</taxon>
        <taxon>Pseudomonadati</taxon>
        <taxon>Pseudomonadota</taxon>
        <taxon>Gammaproteobacteria</taxon>
        <taxon>Alteromonadales</taxon>
        <taxon>Shewanellaceae</taxon>
        <taxon>Shewanella</taxon>
    </lineage>
</organism>
<sequence>MEVILMIVGAIIGAVISWSIAHKYHKKASDEFQVQIDAITLLNKDLAKSVSELIDVSNFTAEKAEMIEKHAVVGTTDDPDYPYK</sequence>
<dbReference type="RefSeq" id="WP_202722389.1">
    <property type="nucleotide sequence ID" value="NZ_BPEX01000030.1"/>
</dbReference>
<keyword evidence="2" id="KW-1185">Reference proteome</keyword>
<name>A0ABS1T043_9GAMM</name>
<dbReference type="EMBL" id="JAESVD010000007">
    <property type="protein sequence ID" value="MBL4914130.1"/>
    <property type="molecule type" value="Genomic_DNA"/>
</dbReference>
<accession>A0ABS1T043</accession>
<evidence type="ECO:0000313" key="1">
    <source>
        <dbReference type="EMBL" id="MBL4914130.1"/>
    </source>
</evidence>
<gene>
    <name evidence="1" type="ORF">JMA39_13490</name>
</gene>
<proteinExistence type="predicted"/>
<evidence type="ECO:0000313" key="2">
    <source>
        <dbReference type="Proteomes" id="UP000604898"/>
    </source>
</evidence>
<reference evidence="1 2" key="1">
    <citation type="submission" date="2021-01" db="EMBL/GenBank/DDBJ databases">
        <title>Genome sequence of Shewanella schlegeliana JCM 11561.</title>
        <authorList>
            <person name="Zhang H."/>
            <person name="Li C."/>
        </authorList>
    </citation>
    <scope>NUCLEOTIDE SEQUENCE [LARGE SCALE GENOMIC DNA]</scope>
    <source>
        <strain evidence="1 2">JCM 11561</strain>
    </source>
</reference>
<dbReference type="Proteomes" id="UP000604898">
    <property type="component" value="Unassembled WGS sequence"/>
</dbReference>
<comment type="caution">
    <text evidence="1">The sequence shown here is derived from an EMBL/GenBank/DDBJ whole genome shotgun (WGS) entry which is preliminary data.</text>
</comment>